<dbReference type="GO" id="GO:0016989">
    <property type="term" value="F:sigma factor antagonist activity"/>
    <property type="evidence" value="ECO:0007669"/>
    <property type="project" value="TreeGrafter"/>
</dbReference>
<dbReference type="AlphaFoldDB" id="A0A1W2H0Q0"/>
<dbReference type="Pfam" id="PF04773">
    <property type="entry name" value="FecR"/>
    <property type="match status" value="1"/>
</dbReference>
<dbReference type="InterPro" id="IPR012373">
    <property type="entry name" value="Ferrdict_sens_TM"/>
</dbReference>
<gene>
    <name evidence="3" type="ORF">SAMN00777080_0748</name>
</gene>
<dbReference type="RefSeq" id="WP_084119041.1">
    <property type="nucleotide sequence ID" value="NZ_LT838813.1"/>
</dbReference>
<accession>A0A1W2H0Q0</accession>
<keyword evidence="1" id="KW-0472">Membrane</keyword>
<dbReference type="Gene3D" id="2.60.120.1440">
    <property type="match status" value="1"/>
</dbReference>
<feature type="domain" description="FecR protein" evidence="2">
    <location>
        <begin position="112"/>
        <end position="201"/>
    </location>
</feature>
<organism evidence="3 4">
    <name type="scientific">Aquiflexum balticum DSM 16537</name>
    <dbReference type="NCBI Taxonomy" id="758820"/>
    <lineage>
        <taxon>Bacteria</taxon>
        <taxon>Pseudomonadati</taxon>
        <taxon>Bacteroidota</taxon>
        <taxon>Cytophagia</taxon>
        <taxon>Cytophagales</taxon>
        <taxon>Cyclobacteriaceae</taxon>
        <taxon>Aquiflexum</taxon>
    </lineage>
</organism>
<keyword evidence="1" id="KW-1133">Transmembrane helix</keyword>
<dbReference type="STRING" id="758820.SAMN00777080_0748"/>
<evidence type="ECO:0000313" key="4">
    <source>
        <dbReference type="Proteomes" id="UP000192333"/>
    </source>
</evidence>
<evidence type="ECO:0000259" key="2">
    <source>
        <dbReference type="Pfam" id="PF04773"/>
    </source>
</evidence>
<dbReference type="PIRSF" id="PIRSF018266">
    <property type="entry name" value="FecR"/>
    <property type="match status" value="1"/>
</dbReference>
<protein>
    <submittedName>
        <fullName evidence="3">FecR family protein</fullName>
    </submittedName>
</protein>
<proteinExistence type="predicted"/>
<evidence type="ECO:0000313" key="3">
    <source>
        <dbReference type="EMBL" id="SMD42208.1"/>
    </source>
</evidence>
<feature type="transmembrane region" description="Helical" evidence="1">
    <location>
        <begin position="81"/>
        <end position="102"/>
    </location>
</feature>
<dbReference type="Proteomes" id="UP000192333">
    <property type="component" value="Chromosome I"/>
</dbReference>
<dbReference type="EMBL" id="LT838813">
    <property type="protein sequence ID" value="SMD42208.1"/>
    <property type="molecule type" value="Genomic_DNA"/>
</dbReference>
<dbReference type="InterPro" id="IPR006860">
    <property type="entry name" value="FecR"/>
</dbReference>
<keyword evidence="4" id="KW-1185">Reference proteome</keyword>
<dbReference type="PANTHER" id="PTHR30273:SF2">
    <property type="entry name" value="PROTEIN FECR"/>
    <property type="match status" value="1"/>
</dbReference>
<keyword evidence="1" id="KW-0812">Transmembrane</keyword>
<reference evidence="4" key="1">
    <citation type="submission" date="2017-04" db="EMBL/GenBank/DDBJ databases">
        <authorList>
            <person name="Varghese N."/>
            <person name="Submissions S."/>
        </authorList>
    </citation>
    <scope>NUCLEOTIDE SEQUENCE [LARGE SCALE GENOMIC DNA]</scope>
    <source>
        <strain evidence="4">DSM 16537</strain>
    </source>
</reference>
<dbReference type="OrthoDB" id="1452822at2"/>
<sequence length="322" mass="35981">MEPTDEQLARWLESPSQDDIQELHEWLDKSPENLQKWESYQVLWQNSAKLSSRIPLPDRERIWSGIETEIGEKKTFTIPAFFKYAAAAAVILTISVSVWLSISSKQEHYIAENGPMEIWLSDSSRVMLKEGAELTVSKNYLAEDRTVFLEGDAFFEVKRIEQKPFLVQTESHFVKVLGTSFLVQSPQPREATVSVFSGKVEFGVPSGQSSILTKDMSLTILGDQFVEKEKSANDLAWWTGELKYDNAPLSQFVADMAYNFGIEVKVSATSLMGCGLTAKFEGLTPDEMVQAVAMTFGSELQQSSKSSVVLQGGNCEMGGETW</sequence>
<evidence type="ECO:0000256" key="1">
    <source>
        <dbReference type="SAM" id="Phobius"/>
    </source>
</evidence>
<name>A0A1W2H0Q0_9BACT</name>
<dbReference type="Gene3D" id="3.55.50.30">
    <property type="match status" value="1"/>
</dbReference>
<dbReference type="PANTHER" id="PTHR30273">
    <property type="entry name" value="PERIPLASMIC SIGNAL SENSOR AND SIGMA FACTOR ACTIVATOR FECR-RELATED"/>
    <property type="match status" value="1"/>
</dbReference>